<evidence type="ECO:0008006" key="4">
    <source>
        <dbReference type="Google" id="ProtNLM"/>
    </source>
</evidence>
<dbReference type="InterPro" id="IPR041078">
    <property type="entry name" value="Plavaka"/>
</dbReference>
<name>A0A6A4GKW6_9AGAR</name>
<proteinExistence type="predicted"/>
<keyword evidence="3" id="KW-1185">Reference proteome</keyword>
<protein>
    <recommendedName>
        <fullName evidence="4">C2H2-type domain-containing protein</fullName>
    </recommendedName>
</protein>
<reference evidence="2" key="1">
    <citation type="journal article" date="2019" name="Environ. Microbiol.">
        <title>Fungal ecological strategies reflected in gene transcription - a case study of two litter decomposers.</title>
        <authorList>
            <person name="Barbi F."/>
            <person name="Kohler A."/>
            <person name="Barry K."/>
            <person name="Baskaran P."/>
            <person name="Daum C."/>
            <person name="Fauchery L."/>
            <person name="Ihrmark K."/>
            <person name="Kuo A."/>
            <person name="LaButti K."/>
            <person name="Lipzen A."/>
            <person name="Morin E."/>
            <person name="Grigoriev I.V."/>
            <person name="Henrissat B."/>
            <person name="Lindahl B."/>
            <person name="Martin F."/>
        </authorList>
    </citation>
    <scope>NUCLEOTIDE SEQUENCE</scope>
    <source>
        <strain evidence="2">JB14</strain>
    </source>
</reference>
<evidence type="ECO:0000313" key="3">
    <source>
        <dbReference type="Proteomes" id="UP000799118"/>
    </source>
</evidence>
<dbReference type="Pfam" id="PF18759">
    <property type="entry name" value="Plavaka"/>
    <property type="match status" value="1"/>
</dbReference>
<dbReference type="Proteomes" id="UP000799118">
    <property type="component" value="Unassembled WGS sequence"/>
</dbReference>
<organism evidence="2 3">
    <name type="scientific">Gymnopus androsaceus JB14</name>
    <dbReference type="NCBI Taxonomy" id="1447944"/>
    <lineage>
        <taxon>Eukaryota</taxon>
        <taxon>Fungi</taxon>
        <taxon>Dikarya</taxon>
        <taxon>Basidiomycota</taxon>
        <taxon>Agaricomycotina</taxon>
        <taxon>Agaricomycetes</taxon>
        <taxon>Agaricomycetidae</taxon>
        <taxon>Agaricales</taxon>
        <taxon>Marasmiineae</taxon>
        <taxon>Omphalotaceae</taxon>
        <taxon>Gymnopus</taxon>
    </lineage>
</organism>
<dbReference type="AlphaFoldDB" id="A0A6A4GKW6"/>
<feature type="region of interest" description="Disordered" evidence="1">
    <location>
        <begin position="29"/>
        <end position="99"/>
    </location>
</feature>
<evidence type="ECO:0000256" key="1">
    <source>
        <dbReference type="SAM" id="MobiDB-lite"/>
    </source>
</evidence>
<sequence>MPCQIPCPYQQCTRTFMLQGHLTKHIKPLFRSPSPSLGNNFDDPPSPPSYRSSPSPSPPPSPPMDRFNFHPFLTGEKCDKDGNALPPGAPPEPLPEVENPWAPFQDEIAYRLADLVFKKVEMSQPNIDELLDLWCLDVQRRFGGDSGPFGTHGDLLETIDSIQDGSAPWQCFQTEIEENLPVNAPEWRKTSYQVWYRDPDTVIANMLSNPDFAKDFDAAPYVHIGKDGKRCWSDFMSGNYSFRHATQIYEDPETGGENVAGAMYCLIILGADKTTVSVATGHVEYHPLYLSIGNLHNSARRGHRNGVIPIGFLAIPKADRKYNNDNNFRIFKKRLYHSSLVSILSSLRPAMTTPVVRQCPDGYFRRIIYDLAAFIADYPEQVMLAGIVQGWCCRCTAHFSDLDGTGEPRTREWVNTLFNHYQGEPGVLWDNYGIDDDVLPFTHYFPRANIHEILTADLLHQVIKGCFKDMIVEWVVSYLTLEHGEARAKEILDEVDHRISVVPSFPGLRRFPHGCHFKQWTGDDSKALMKVFLPAILEYIPYEMSRCISSFLDFCYLVRRNDFTTDTIAEIQAAIHSFHHYREIFISTGVREHFSIPRMHSITHYPALILDFAAPNGVCSSITESRHITAMLLTNQRLDKLAALRAMLVERKLMPPLKTPPPPDPFDTEVDERGQETRYTASSGYPRSLEPLAAHVQQSELPALTRQFLYEQTTGMSSDDVDLEDCPEIFGFDQVQFYALSDNAGIHGMHRERIRCTPSWYGQERRDTVAVVIDDTVPGFRGMSAARVHLFFSFKYQDNVYPCALVHWFNTYGRSQDPNTGLWIVRPAYHDSLIHLDTLLRGVHLIPNYGPRPLNRAVKFYHSLDAFSAYYVDRLADYHANEILF</sequence>
<dbReference type="EMBL" id="ML769904">
    <property type="protein sequence ID" value="KAE9386188.1"/>
    <property type="molecule type" value="Genomic_DNA"/>
</dbReference>
<evidence type="ECO:0000313" key="2">
    <source>
        <dbReference type="EMBL" id="KAE9386188.1"/>
    </source>
</evidence>
<accession>A0A6A4GKW6</accession>
<gene>
    <name evidence="2" type="ORF">BT96DRAFT_1086980</name>
</gene>
<dbReference type="OrthoDB" id="3199698at2759"/>